<comment type="cofactor">
    <cofactor evidence="3">
        <name>Zn(2+)</name>
        <dbReference type="ChEBI" id="CHEBI:29105"/>
    </cofactor>
    <text evidence="3">Binds 1 zinc ion per subunit.</text>
</comment>
<keyword evidence="3" id="KW-0862">Zinc</keyword>
<keyword evidence="8" id="KW-1185">Reference proteome</keyword>
<feature type="domain" description="EngC GTPase" evidence="5">
    <location>
        <begin position="106"/>
        <end position="255"/>
    </location>
</feature>
<keyword evidence="3" id="KW-0963">Cytoplasm</keyword>
<evidence type="ECO:0000256" key="2">
    <source>
        <dbReference type="ARBA" id="ARBA00023134"/>
    </source>
</evidence>
<dbReference type="RefSeq" id="WP_133588834.1">
    <property type="nucleotide sequence ID" value="NZ_CP037953.1"/>
</dbReference>
<dbReference type="InterPro" id="IPR012340">
    <property type="entry name" value="NA-bd_OB-fold"/>
</dbReference>
<dbReference type="SUPFAM" id="SSF50249">
    <property type="entry name" value="Nucleic acid-binding proteins"/>
    <property type="match status" value="1"/>
</dbReference>
<dbReference type="PROSITE" id="PS51721">
    <property type="entry name" value="G_CP"/>
    <property type="match status" value="1"/>
</dbReference>
<comment type="caution">
    <text evidence="7">The sequence shown here is derived from an EMBL/GenBank/DDBJ whole genome shotgun (WGS) entry which is preliminary data.</text>
</comment>
<dbReference type="Pfam" id="PF03193">
    <property type="entry name" value="RsgA_GTPase"/>
    <property type="match status" value="1"/>
</dbReference>
<sequence length="323" mass="35821">MAKEQRTHERQRKENKSRDLFSRAQTDEPLQDGIIVGRFGQEADVQDDDGHIFRCHLRKHLKSIAVGDEVEWYPDATGSAVVVNVKPRRSQLERPNPYEGLKIIAANIDHILIIVAPLPAFSETLLDRYLVAAELTDISVSIVVNKTDLLSAQTKAELQERLSCYVDLGYPLFWVSRKSGEGMQALREHMSDGCSVLVGQSGVGKSSLLNALVPEAQSDVGEVSESSDLGQHTTSASRLYRLPNGGSIIDSPGVREFGLWHLSAQDIAKGFVDIRRISERCKFRNCMHDREPQCAVRDAAESGELPASRWQSFKAILASLNTV</sequence>
<dbReference type="SUPFAM" id="SSF52540">
    <property type="entry name" value="P-loop containing nucleoside triphosphate hydrolases"/>
    <property type="match status" value="1"/>
</dbReference>
<feature type="binding site" evidence="3">
    <location>
        <position position="288"/>
    </location>
    <ligand>
        <name>Zn(2+)</name>
        <dbReference type="ChEBI" id="CHEBI:29105"/>
    </ligand>
</feature>
<dbReference type="NCBIfam" id="NF008931">
    <property type="entry name" value="PRK12288.1"/>
    <property type="match status" value="1"/>
</dbReference>
<dbReference type="Gene3D" id="3.40.50.300">
    <property type="entry name" value="P-loop containing nucleotide triphosphate hydrolases"/>
    <property type="match status" value="1"/>
</dbReference>
<reference evidence="7 8" key="1">
    <citation type="submission" date="2019-03" db="EMBL/GenBank/DDBJ databases">
        <title>Genomic Encyclopedia of Type Strains, Phase IV (KMG-IV): sequencing the most valuable type-strain genomes for metagenomic binning, comparative biology and taxonomic classification.</title>
        <authorList>
            <person name="Goeker M."/>
        </authorList>
    </citation>
    <scope>NUCLEOTIDE SEQUENCE [LARGE SCALE GENOMIC DNA]</scope>
    <source>
        <strain evidence="7 8">DSM 103792</strain>
    </source>
</reference>
<evidence type="ECO:0000313" key="8">
    <source>
        <dbReference type="Proteomes" id="UP000295375"/>
    </source>
</evidence>
<dbReference type="InterPro" id="IPR010914">
    <property type="entry name" value="RsgA_GTPase_dom"/>
</dbReference>
<keyword evidence="3" id="KW-0378">Hydrolase</keyword>
<dbReference type="Gene3D" id="1.10.40.50">
    <property type="entry name" value="Probable gtpase engc, domain 3"/>
    <property type="match status" value="1"/>
</dbReference>
<comment type="subcellular location">
    <subcellularLocation>
        <location evidence="3">Cytoplasm</location>
    </subcellularLocation>
</comment>
<feature type="compositionally biased region" description="Basic and acidic residues" evidence="4">
    <location>
        <begin position="1"/>
        <end position="21"/>
    </location>
</feature>
<comment type="function">
    <text evidence="3">One of several proteins that assist in the late maturation steps of the functional core of the 30S ribosomal subunit. Helps release RbfA from mature subunits. May play a role in the assembly of ribosomal proteins into the subunit. Circularly permuted GTPase that catalyzes slow GTP hydrolysis, GTPase activity is stimulated by the 30S ribosomal subunit.</text>
</comment>
<comment type="subunit">
    <text evidence="3">Monomer. Associates with 30S ribosomal subunit, binds 16S rRNA.</text>
</comment>
<evidence type="ECO:0000256" key="4">
    <source>
        <dbReference type="SAM" id="MobiDB-lite"/>
    </source>
</evidence>
<feature type="binding site" evidence="3">
    <location>
        <begin position="145"/>
        <end position="148"/>
    </location>
    <ligand>
        <name>GTP</name>
        <dbReference type="ChEBI" id="CHEBI:37565"/>
    </ligand>
</feature>
<dbReference type="Proteomes" id="UP000295375">
    <property type="component" value="Unassembled WGS sequence"/>
</dbReference>
<dbReference type="GO" id="GO:0005525">
    <property type="term" value="F:GTP binding"/>
    <property type="evidence" value="ECO:0007669"/>
    <property type="project" value="UniProtKB-UniRule"/>
</dbReference>
<keyword evidence="3" id="KW-0699">rRNA-binding</keyword>
<feature type="binding site" evidence="3">
    <location>
        <position position="281"/>
    </location>
    <ligand>
        <name>Zn(2+)</name>
        <dbReference type="ChEBI" id="CHEBI:29105"/>
    </ligand>
</feature>
<comment type="similarity">
    <text evidence="3">Belongs to the TRAFAC class YlqF/YawG GTPase family. RsgA subfamily.</text>
</comment>
<dbReference type="EC" id="3.6.1.-" evidence="3"/>
<dbReference type="EMBL" id="SNYM01000004">
    <property type="protein sequence ID" value="TDQ49335.1"/>
    <property type="molecule type" value="Genomic_DNA"/>
</dbReference>
<evidence type="ECO:0000313" key="7">
    <source>
        <dbReference type="EMBL" id="TDQ49335.1"/>
    </source>
</evidence>
<feature type="domain" description="CP-type G" evidence="6">
    <location>
        <begin position="89"/>
        <end position="257"/>
    </location>
</feature>
<dbReference type="InterPro" id="IPR027417">
    <property type="entry name" value="P-loop_NTPase"/>
</dbReference>
<feature type="binding site" evidence="3">
    <location>
        <position position="286"/>
    </location>
    <ligand>
        <name>Zn(2+)</name>
        <dbReference type="ChEBI" id="CHEBI:29105"/>
    </ligand>
</feature>
<dbReference type="PANTHER" id="PTHR32120">
    <property type="entry name" value="SMALL RIBOSOMAL SUBUNIT BIOGENESIS GTPASE RSGA"/>
    <property type="match status" value="1"/>
</dbReference>
<dbReference type="HAMAP" id="MF_01820">
    <property type="entry name" value="GTPase_RsgA"/>
    <property type="match status" value="1"/>
</dbReference>
<dbReference type="CDD" id="cd01854">
    <property type="entry name" value="YjeQ_EngC"/>
    <property type="match status" value="1"/>
</dbReference>
<dbReference type="OrthoDB" id="9809485at2"/>
<feature type="region of interest" description="Disordered" evidence="4">
    <location>
        <begin position="1"/>
        <end position="23"/>
    </location>
</feature>
<keyword evidence="3" id="KW-0694">RNA-binding</keyword>
<dbReference type="GO" id="GO:0046872">
    <property type="term" value="F:metal ion binding"/>
    <property type="evidence" value="ECO:0007669"/>
    <property type="project" value="UniProtKB-KW"/>
</dbReference>
<keyword evidence="2 3" id="KW-0342">GTP-binding</keyword>
<accession>A0A4R6UV85</accession>
<feature type="binding site" evidence="3">
    <location>
        <position position="294"/>
    </location>
    <ligand>
        <name>Zn(2+)</name>
        <dbReference type="ChEBI" id="CHEBI:29105"/>
    </ligand>
</feature>
<dbReference type="NCBIfam" id="TIGR00157">
    <property type="entry name" value="ribosome small subunit-dependent GTPase A"/>
    <property type="match status" value="1"/>
</dbReference>
<protein>
    <recommendedName>
        <fullName evidence="3">Small ribosomal subunit biogenesis GTPase RsgA</fullName>
        <ecNumber evidence="3">3.6.1.-</ecNumber>
    </recommendedName>
</protein>
<keyword evidence="3" id="KW-0479">Metal-binding</keyword>
<dbReference type="GO" id="GO:0005737">
    <property type="term" value="C:cytoplasm"/>
    <property type="evidence" value="ECO:0007669"/>
    <property type="project" value="UniProtKB-SubCell"/>
</dbReference>
<evidence type="ECO:0000256" key="1">
    <source>
        <dbReference type="ARBA" id="ARBA00022741"/>
    </source>
</evidence>
<dbReference type="PROSITE" id="PS50936">
    <property type="entry name" value="ENGC_GTPASE"/>
    <property type="match status" value="1"/>
</dbReference>
<keyword evidence="3" id="KW-0690">Ribosome biogenesis</keyword>
<dbReference type="PANTHER" id="PTHR32120:SF11">
    <property type="entry name" value="SMALL RIBOSOMAL SUBUNIT BIOGENESIS GTPASE RSGA 1, MITOCHONDRIAL-RELATED"/>
    <property type="match status" value="1"/>
</dbReference>
<dbReference type="GO" id="GO:0019843">
    <property type="term" value="F:rRNA binding"/>
    <property type="evidence" value="ECO:0007669"/>
    <property type="project" value="UniProtKB-KW"/>
</dbReference>
<evidence type="ECO:0000259" key="6">
    <source>
        <dbReference type="PROSITE" id="PS51721"/>
    </source>
</evidence>
<dbReference type="AlphaFoldDB" id="A0A4R6UV85"/>
<gene>
    <name evidence="3" type="primary">rsgA</name>
    <name evidence="7" type="ORF">EV696_10439</name>
</gene>
<organism evidence="7 8">
    <name type="scientific">Permianibacter aggregans</name>
    <dbReference type="NCBI Taxonomy" id="1510150"/>
    <lineage>
        <taxon>Bacteria</taxon>
        <taxon>Pseudomonadati</taxon>
        <taxon>Pseudomonadota</taxon>
        <taxon>Gammaproteobacteria</taxon>
        <taxon>Pseudomonadales</taxon>
        <taxon>Pseudomonadaceae</taxon>
        <taxon>Permianibacter</taxon>
    </lineage>
</organism>
<dbReference type="GO" id="GO:0042274">
    <property type="term" value="P:ribosomal small subunit biogenesis"/>
    <property type="evidence" value="ECO:0007669"/>
    <property type="project" value="UniProtKB-UniRule"/>
</dbReference>
<dbReference type="Gene3D" id="2.40.50.140">
    <property type="entry name" value="Nucleic acid-binding proteins"/>
    <property type="match status" value="1"/>
</dbReference>
<evidence type="ECO:0000259" key="5">
    <source>
        <dbReference type="PROSITE" id="PS50936"/>
    </source>
</evidence>
<proteinExistence type="inferred from homology"/>
<evidence type="ECO:0000256" key="3">
    <source>
        <dbReference type="HAMAP-Rule" id="MF_01820"/>
    </source>
</evidence>
<dbReference type="InterPro" id="IPR030378">
    <property type="entry name" value="G_CP_dom"/>
</dbReference>
<dbReference type="InterPro" id="IPR004881">
    <property type="entry name" value="Ribosome_biogen_GTPase_RsgA"/>
</dbReference>
<dbReference type="GO" id="GO:0003924">
    <property type="term" value="F:GTPase activity"/>
    <property type="evidence" value="ECO:0007669"/>
    <property type="project" value="UniProtKB-UniRule"/>
</dbReference>
<name>A0A4R6UV85_9GAMM</name>
<feature type="binding site" evidence="3">
    <location>
        <begin position="199"/>
        <end position="207"/>
    </location>
    <ligand>
        <name>GTP</name>
        <dbReference type="ChEBI" id="CHEBI:37565"/>
    </ligand>
</feature>
<keyword evidence="1 3" id="KW-0547">Nucleotide-binding</keyword>